<evidence type="ECO:0000313" key="2">
    <source>
        <dbReference type="EMBL" id="GGH84967.1"/>
    </source>
</evidence>
<keyword evidence="3" id="KW-1185">Reference proteome</keyword>
<proteinExistence type="predicted"/>
<comment type="caution">
    <text evidence="2">The sequence shown here is derived from an EMBL/GenBank/DDBJ whole genome shotgun (WGS) entry which is preliminary data.</text>
</comment>
<dbReference type="RefSeq" id="WP_188498127.1">
    <property type="nucleotide sequence ID" value="NZ_BMFV01000024.1"/>
</dbReference>
<accession>A0A8J2ZYA7</accession>
<name>A0A8J2ZYA7_9BACL</name>
<gene>
    <name evidence="2" type="ORF">GCM10007096_29260</name>
</gene>
<reference evidence="2" key="1">
    <citation type="journal article" date="2014" name="Int. J. Syst. Evol. Microbiol.">
        <title>Complete genome sequence of Corynebacterium casei LMG S-19264T (=DSM 44701T), isolated from a smear-ripened cheese.</title>
        <authorList>
            <consortium name="US DOE Joint Genome Institute (JGI-PGF)"/>
            <person name="Walter F."/>
            <person name="Albersmeier A."/>
            <person name="Kalinowski J."/>
            <person name="Ruckert C."/>
        </authorList>
    </citation>
    <scope>NUCLEOTIDE SEQUENCE</scope>
    <source>
        <strain evidence="2">CGMCC 1.12777</strain>
    </source>
</reference>
<protein>
    <submittedName>
        <fullName evidence="2">Uncharacterized protein</fullName>
    </submittedName>
</protein>
<dbReference type="EMBL" id="BMFV01000024">
    <property type="protein sequence ID" value="GGH84967.1"/>
    <property type="molecule type" value="Genomic_DNA"/>
</dbReference>
<evidence type="ECO:0000256" key="1">
    <source>
        <dbReference type="SAM" id="MobiDB-lite"/>
    </source>
</evidence>
<reference evidence="2" key="2">
    <citation type="submission" date="2020-09" db="EMBL/GenBank/DDBJ databases">
        <authorList>
            <person name="Sun Q."/>
            <person name="Zhou Y."/>
        </authorList>
    </citation>
    <scope>NUCLEOTIDE SEQUENCE</scope>
    <source>
        <strain evidence="2">CGMCC 1.12777</strain>
    </source>
</reference>
<feature type="region of interest" description="Disordered" evidence="1">
    <location>
        <begin position="25"/>
        <end position="44"/>
    </location>
</feature>
<evidence type="ECO:0000313" key="3">
    <source>
        <dbReference type="Proteomes" id="UP000656813"/>
    </source>
</evidence>
<organism evidence="2 3">
    <name type="scientific">Pullulanibacillus pueri</name>
    <dbReference type="NCBI Taxonomy" id="1437324"/>
    <lineage>
        <taxon>Bacteria</taxon>
        <taxon>Bacillati</taxon>
        <taxon>Bacillota</taxon>
        <taxon>Bacilli</taxon>
        <taxon>Bacillales</taxon>
        <taxon>Sporolactobacillaceae</taxon>
        <taxon>Pullulanibacillus</taxon>
    </lineage>
</organism>
<dbReference type="Proteomes" id="UP000656813">
    <property type="component" value="Unassembled WGS sequence"/>
</dbReference>
<sequence length="150" mass="17004">MSAFITIAIMVVVWAFIGSAKAMKGKKNEEVSHPKPSFGVPLDAREEPGQRLIEREVPYFSSYEDQKKTADFIPDDDPPVLMDEPKEEWVQPTVRRQVGSSPLVSPSKKRKSTAHFKLNQKKMAEAVLLAEVLDRPRALKPFGKDRRISR</sequence>
<dbReference type="AlphaFoldDB" id="A0A8J2ZYA7"/>